<reference evidence="1" key="2">
    <citation type="submission" date="2025-09" db="UniProtKB">
        <authorList>
            <consortium name="Ensembl"/>
        </authorList>
    </citation>
    <scope>IDENTIFICATION</scope>
</reference>
<protein>
    <submittedName>
        <fullName evidence="1">Uncharacterized protein</fullName>
    </submittedName>
</protein>
<dbReference type="Proteomes" id="UP000472274">
    <property type="component" value="Unplaced"/>
</dbReference>
<dbReference type="InParanoid" id="A0A674I092"/>
<name>A0A674I092_9SAUR</name>
<proteinExistence type="predicted"/>
<dbReference type="AlphaFoldDB" id="A0A674I092"/>
<accession>A0A674I092</accession>
<evidence type="ECO:0000313" key="2">
    <source>
        <dbReference type="Proteomes" id="UP000472274"/>
    </source>
</evidence>
<keyword evidence="2" id="KW-1185">Reference proteome</keyword>
<evidence type="ECO:0000313" key="1">
    <source>
        <dbReference type="Ensembl" id="ENSTMTP00000001394.1"/>
    </source>
</evidence>
<dbReference type="Ensembl" id="ENSTMTT00000001438.1">
    <property type="protein sequence ID" value="ENSTMTP00000001394.1"/>
    <property type="gene ID" value="ENSTMTG00000001135.1"/>
</dbReference>
<reference evidence="1" key="1">
    <citation type="submission" date="2025-08" db="UniProtKB">
        <authorList>
            <consortium name="Ensembl"/>
        </authorList>
    </citation>
    <scope>IDENTIFICATION</scope>
</reference>
<organism evidence="1 2">
    <name type="scientific">Terrapene triunguis</name>
    <name type="common">Three-toed box turtle</name>
    <dbReference type="NCBI Taxonomy" id="2587831"/>
    <lineage>
        <taxon>Eukaryota</taxon>
        <taxon>Metazoa</taxon>
        <taxon>Chordata</taxon>
        <taxon>Craniata</taxon>
        <taxon>Vertebrata</taxon>
        <taxon>Euteleostomi</taxon>
        <taxon>Archelosauria</taxon>
        <taxon>Testudinata</taxon>
        <taxon>Testudines</taxon>
        <taxon>Cryptodira</taxon>
        <taxon>Durocryptodira</taxon>
        <taxon>Testudinoidea</taxon>
        <taxon>Emydidae</taxon>
        <taxon>Terrapene</taxon>
    </lineage>
</organism>
<sequence length="141" mass="15193">RFHMKALELLKHQLLTSHVKICKVPLKSHSNKFSRSAFPCLSVCPAPCPRICLPLSVCLHPCPRICLPLSVCPSPCPRICLPCLTAFPCLSVCPSLCPMTCLILSVLPPAPGSVFPCLSILPPAPVPVPICLNQCLSFLLS</sequence>